<reference evidence="1 2" key="1">
    <citation type="submission" date="2021-03" db="EMBL/GenBank/DDBJ databases">
        <title>Whole genome sequence of Metabacillus bambusae BG109.</title>
        <authorList>
            <person name="Jeong J.W."/>
        </authorList>
    </citation>
    <scope>NUCLEOTIDE SEQUENCE [LARGE SCALE GENOMIC DNA]</scope>
    <source>
        <strain evidence="1 2">BG109</strain>
    </source>
</reference>
<keyword evidence="2" id="KW-1185">Reference proteome</keyword>
<dbReference type="EMBL" id="JAGDEL010000007">
    <property type="protein sequence ID" value="MBO1512382.1"/>
    <property type="molecule type" value="Genomic_DNA"/>
</dbReference>
<name>A0ABS3N2B8_9BACI</name>
<protein>
    <submittedName>
        <fullName evidence="1">Nucleotidyltransferase family protein</fullName>
    </submittedName>
</protein>
<dbReference type="RefSeq" id="WP_207978379.1">
    <property type="nucleotide sequence ID" value="NZ_JAGDEL010000007.1"/>
</dbReference>
<sequence length="368" mass="43883">MLINFLQSLYDHNCPLPSEAVVYNRLIEDIEYFSISPQVYFYLKQQDRLELTPPFFQNRLKNTFNQVLIQNLFIKNQTEKILSILDELGIPAIPLKGVLFAEKYFGHVAARSTSDIDLLIKPHDLENVIECVKELGYIMEVECAPGHFHCSLSKELPGSPVPLVVKIHWDILKENTSEFSIEEFWFKSTSFKQYKHVKQLSDVHTFYMICLHTWRHNLDSMKHFLDIIQMIHVMGNHIEYVNLFNEATRHKTLNRLKRTLSIVYRTFPHVKEIQTLPFLQQKGLYWQYEAIRDSSFRNVKVYVDYFDYLFFSFDTVKQRLIAINEWLRPSEYHLSKELKSEKGTNFKDYLILYNKRWFGFLKSVFLHK</sequence>
<dbReference type="Proteomes" id="UP000663981">
    <property type="component" value="Unassembled WGS sequence"/>
</dbReference>
<accession>A0ABS3N2B8</accession>
<proteinExistence type="predicted"/>
<comment type="caution">
    <text evidence="1">The sequence shown here is derived from an EMBL/GenBank/DDBJ whole genome shotgun (WGS) entry which is preliminary data.</text>
</comment>
<evidence type="ECO:0000313" key="2">
    <source>
        <dbReference type="Proteomes" id="UP000663981"/>
    </source>
</evidence>
<organism evidence="1 2">
    <name type="scientific">Metabacillus bambusae</name>
    <dbReference type="NCBI Taxonomy" id="2795218"/>
    <lineage>
        <taxon>Bacteria</taxon>
        <taxon>Bacillati</taxon>
        <taxon>Bacillota</taxon>
        <taxon>Bacilli</taxon>
        <taxon>Bacillales</taxon>
        <taxon>Bacillaceae</taxon>
        <taxon>Metabacillus</taxon>
    </lineage>
</organism>
<gene>
    <name evidence="1" type="ORF">I7822_11955</name>
</gene>
<dbReference type="InterPro" id="IPR039498">
    <property type="entry name" value="NTP_transf_5"/>
</dbReference>
<evidence type="ECO:0000313" key="1">
    <source>
        <dbReference type="EMBL" id="MBO1512382.1"/>
    </source>
</evidence>
<dbReference type="Pfam" id="PF14907">
    <property type="entry name" value="NTP_transf_5"/>
    <property type="match status" value="1"/>
</dbReference>